<keyword evidence="6" id="KW-1185">Reference proteome</keyword>
<dbReference type="InterPro" id="IPR015915">
    <property type="entry name" value="Kelch-typ_b-propeller"/>
</dbReference>
<dbReference type="PANTHER" id="PTHR46093">
    <property type="entry name" value="ACYL-COA-BINDING DOMAIN-CONTAINING PROTEIN 5"/>
    <property type="match status" value="1"/>
</dbReference>
<keyword evidence="4" id="KW-0812">Transmembrane</keyword>
<evidence type="ECO:0000313" key="6">
    <source>
        <dbReference type="Proteomes" id="UP000613177"/>
    </source>
</evidence>
<dbReference type="CDD" id="cd12087">
    <property type="entry name" value="TM_EGFR-like"/>
    <property type="match status" value="1"/>
</dbReference>
<evidence type="ECO:0000256" key="4">
    <source>
        <dbReference type="SAM" id="Phobius"/>
    </source>
</evidence>
<feature type="region of interest" description="Disordered" evidence="3">
    <location>
        <begin position="479"/>
        <end position="504"/>
    </location>
</feature>
<keyword evidence="1" id="KW-0880">Kelch repeat</keyword>
<reference evidence="5" key="1">
    <citation type="submission" date="2021-01" db="EMBL/GenBank/DDBJ databases">
        <title>Metabolic potential, ecology and presence of endohyphal bacteria is reflected in genomic diversity of Mucoromycotina.</title>
        <authorList>
            <person name="Muszewska A."/>
            <person name="Okrasinska A."/>
            <person name="Steczkiewicz K."/>
            <person name="Drgas O."/>
            <person name="Orlowska M."/>
            <person name="Perlinska-Lenart U."/>
            <person name="Aleksandrzak-Piekarczyk T."/>
            <person name="Szatraj K."/>
            <person name="Zielenkiewicz U."/>
            <person name="Pilsyk S."/>
            <person name="Malc E."/>
            <person name="Mieczkowski P."/>
            <person name="Kruszewska J.S."/>
            <person name="Biernat P."/>
            <person name="Pawlowska J."/>
        </authorList>
    </citation>
    <scope>NUCLEOTIDE SEQUENCE</scope>
    <source>
        <strain evidence="5">WA0000018081</strain>
    </source>
</reference>
<gene>
    <name evidence="5" type="ORF">INT48_006099</name>
</gene>
<dbReference type="SUPFAM" id="SSF117281">
    <property type="entry name" value="Kelch motif"/>
    <property type="match status" value="1"/>
</dbReference>
<evidence type="ECO:0000256" key="2">
    <source>
        <dbReference type="ARBA" id="ARBA00022737"/>
    </source>
</evidence>
<dbReference type="EMBL" id="JAEPRE010000022">
    <property type="protein sequence ID" value="KAG2236083.1"/>
    <property type="molecule type" value="Genomic_DNA"/>
</dbReference>
<evidence type="ECO:0000256" key="1">
    <source>
        <dbReference type="ARBA" id="ARBA00022441"/>
    </source>
</evidence>
<evidence type="ECO:0000256" key="3">
    <source>
        <dbReference type="SAM" id="MobiDB-lite"/>
    </source>
</evidence>
<evidence type="ECO:0008006" key="7">
    <source>
        <dbReference type="Google" id="ProtNLM"/>
    </source>
</evidence>
<comment type="caution">
    <text evidence="5">The sequence shown here is derived from an EMBL/GenBank/DDBJ whole genome shotgun (WGS) entry which is preliminary data.</text>
</comment>
<dbReference type="Gene3D" id="2.120.10.80">
    <property type="entry name" value="Kelch-type beta propeller"/>
    <property type="match status" value="2"/>
</dbReference>
<evidence type="ECO:0000313" key="5">
    <source>
        <dbReference type="EMBL" id="KAG2236083.1"/>
    </source>
</evidence>
<dbReference type="PANTHER" id="PTHR46093:SF18">
    <property type="entry name" value="FIBRONECTIN TYPE-III DOMAIN-CONTAINING PROTEIN"/>
    <property type="match status" value="1"/>
</dbReference>
<keyword evidence="4" id="KW-1133">Transmembrane helix</keyword>
<accession>A0A8H7SXR1</accession>
<dbReference type="Pfam" id="PF24681">
    <property type="entry name" value="Kelch_KLHDC2_KLHL20_DRC7"/>
    <property type="match status" value="1"/>
</dbReference>
<organism evidence="5 6">
    <name type="scientific">Thamnidium elegans</name>
    <dbReference type="NCBI Taxonomy" id="101142"/>
    <lineage>
        <taxon>Eukaryota</taxon>
        <taxon>Fungi</taxon>
        <taxon>Fungi incertae sedis</taxon>
        <taxon>Mucoromycota</taxon>
        <taxon>Mucoromycotina</taxon>
        <taxon>Mucoromycetes</taxon>
        <taxon>Mucorales</taxon>
        <taxon>Mucorineae</taxon>
        <taxon>Mucoraceae</taxon>
        <taxon>Thamnidium</taxon>
    </lineage>
</organism>
<keyword evidence="2" id="KW-0677">Repeat</keyword>
<feature type="transmembrane region" description="Helical" evidence="4">
    <location>
        <begin position="407"/>
        <end position="430"/>
    </location>
</feature>
<dbReference type="Proteomes" id="UP000613177">
    <property type="component" value="Unassembled WGS sequence"/>
</dbReference>
<dbReference type="AlphaFoldDB" id="A0A8H7SXR1"/>
<keyword evidence="4" id="KW-0472">Membrane</keyword>
<name>A0A8H7SXR1_9FUNG</name>
<protein>
    <recommendedName>
        <fullName evidence="7">Galactose oxidase</fullName>
    </recommendedName>
</protein>
<sequence length="528" mass="57908">MSKPCNTLGIQLPIAIDNIPSRSYTSCGYVGGQIYCYGGDTSTSVTAGRVVDESLYSLDINSFGGQKSYTLSSRWKTIVPAVNFNTENRGTPSSIVLSDGKRFMIQGGYNTYGYNYVNQTIIYDTSSNTWSKGTQFTDEKGGPKQIYRSTAVNLPDDSIGFYGGFDQFSSSSEYPTYNENYAEYTGFNNLTMLNVGSGIWSSFSPQSSTLSEFYPSFQTATFNPRTGKIYYLGGSFVTSSVNSTRSSRIPLSWAAVFNTNSGDWSNETLHGDVPTDRLHYTTNLLPNSQDIILYGGSNDGVKGLADYCYTLNLENNTWTKRGNVNVPSLASGPRYFHSAVLVDSTLFILFGRGDTGDLGYPILTIDVSDVSNIVYTDTYVSTTNTTTNTNSDIDVNSKGPGGLSKGAIGGITAGVIVICLGIIALIFFYLRRQKKVKQQDTHENMAVNWDEIEDHYREVPTAKSNFPQFTETTEIIGNTSGRRYSPNLVESNSDSSHPTSKTPDTVVNIVKPSVSLVDEYVTVKPDWK</sequence>
<proteinExistence type="predicted"/>